<evidence type="ECO:0000313" key="4">
    <source>
        <dbReference type="Proteomes" id="UP000283975"/>
    </source>
</evidence>
<feature type="transmembrane region" description="Helical" evidence="1">
    <location>
        <begin position="112"/>
        <end position="129"/>
    </location>
</feature>
<evidence type="ECO:0000313" key="5">
    <source>
        <dbReference type="Proteomes" id="UP000284543"/>
    </source>
</evidence>
<proteinExistence type="predicted"/>
<dbReference type="EMBL" id="QRZM01000010">
    <property type="protein sequence ID" value="RGV73357.1"/>
    <property type="molecule type" value="Genomic_DNA"/>
</dbReference>
<protein>
    <submittedName>
        <fullName evidence="2">Uncharacterized protein</fullName>
    </submittedName>
</protein>
<evidence type="ECO:0000313" key="3">
    <source>
        <dbReference type="EMBL" id="RHC57372.1"/>
    </source>
</evidence>
<keyword evidence="1" id="KW-0812">Transmembrane</keyword>
<keyword evidence="1" id="KW-0472">Membrane</keyword>
<organism evidence="2 5">
    <name type="scientific">Enterocloster bolteae</name>
    <dbReference type="NCBI Taxonomy" id="208479"/>
    <lineage>
        <taxon>Bacteria</taxon>
        <taxon>Bacillati</taxon>
        <taxon>Bacillota</taxon>
        <taxon>Clostridia</taxon>
        <taxon>Lachnospirales</taxon>
        <taxon>Lachnospiraceae</taxon>
        <taxon>Enterocloster</taxon>
    </lineage>
</organism>
<dbReference type="Proteomes" id="UP000283975">
    <property type="component" value="Unassembled WGS sequence"/>
</dbReference>
<name>A0A412Z0H7_9FIRM</name>
<dbReference type="AlphaFoldDB" id="A0A412Z0H7"/>
<feature type="transmembrane region" description="Helical" evidence="1">
    <location>
        <begin position="61"/>
        <end position="92"/>
    </location>
</feature>
<evidence type="ECO:0000256" key="1">
    <source>
        <dbReference type="SAM" id="Phobius"/>
    </source>
</evidence>
<reference evidence="4 5" key="1">
    <citation type="submission" date="2018-08" db="EMBL/GenBank/DDBJ databases">
        <title>A genome reference for cultivated species of the human gut microbiota.</title>
        <authorList>
            <person name="Zou Y."/>
            <person name="Xue W."/>
            <person name="Luo G."/>
        </authorList>
    </citation>
    <scope>NUCLEOTIDE SEQUENCE [LARGE SCALE GENOMIC DNA]</scope>
    <source>
        <strain evidence="2 5">AF14-18</strain>
        <strain evidence="3 4">AM35-14</strain>
    </source>
</reference>
<accession>A0A412Z0H7</accession>
<keyword evidence="1" id="KW-1133">Transmembrane helix</keyword>
<dbReference type="Proteomes" id="UP000284543">
    <property type="component" value="Unassembled WGS sequence"/>
</dbReference>
<dbReference type="EMBL" id="QSHZ01000005">
    <property type="protein sequence ID" value="RHC57372.1"/>
    <property type="molecule type" value="Genomic_DNA"/>
</dbReference>
<sequence>MRYPDHSLAKRTKKAGWFSLSESHPAPACNDTQDSHMGSRPYILCATAFIPLKNKYRFRFLLLDTCFLFFCSLYSVLLDFLYLYGLFIFTFHYQVHFNDTFSSYHYKCSRSLIIYSVFENITGLVLYQFPFEHFIRQIPYSLFSIIII</sequence>
<gene>
    <name evidence="3" type="ORF">DW839_06675</name>
    <name evidence="2" type="ORF">DWW02_21160</name>
</gene>
<evidence type="ECO:0000313" key="2">
    <source>
        <dbReference type="EMBL" id="RGV73357.1"/>
    </source>
</evidence>
<comment type="caution">
    <text evidence="2">The sequence shown here is derived from an EMBL/GenBank/DDBJ whole genome shotgun (WGS) entry which is preliminary data.</text>
</comment>
<dbReference type="KEGG" id="cbol:CGC65_27380"/>